<proteinExistence type="inferred from homology"/>
<reference evidence="8 9" key="1">
    <citation type="submission" date="2011-04" db="EMBL/GenBank/DDBJ databases">
        <title>The Genome Sequence of Dysgonomonas gadei ATCC BAA-286.</title>
        <authorList>
            <consortium name="The Broad Institute Genome Sequencing Platform"/>
            <person name="Earl A."/>
            <person name="Ward D."/>
            <person name="Feldgarden M."/>
            <person name="Gevers D."/>
            <person name="Pudlo N."/>
            <person name="Martens E."/>
            <person name="Allen-Vercoe E."/>
            <person name="Young S.K."/>
            <person name="Zeng Q."/>
            <person name="Gargeya S."/>
            <person name="Fitzgerald M."/>
            <person name="Haas B."/>
            <person name="Abouelleil A."/>
            <person name="Alvarado L."/>
            <person name="Arachchi H.M."/>
            <person name="Berlin A."/>
            <person name="Brown A."/>
            <person name="Chapman S.B."/>
            <person name="Chen Z."/>
            <person name="Dunbar C."/>
            <person name="Freedman E."/>
            <person name="Gearin G."/>
            <person name="Gellesch M."/>
            <person name="Goldberg J."/>
            <person name="Griggs A."/>
            <person name="Gujja S."/>
            <person name="Heiman D."/>
            <person name="Howarth C."/>
            <person name="Larson L."/>
            <person name="Lui A."/>
            <person name="MacDonald P.J.P."/>
            <person name="Mehta T."/>
            <person name="Montmayeur A."/>
            <person name="Murphy C."/>
            <person name="Neiman D."/>
            <person name="Pearson M."/>
            <person name="Priest M."/>
            <person name="Roberts A."/>
            <person name="Saif S."/>
            <person name="Shea T."/>
            <person name="Shenoy N."/>
            <person name="Sisk P."/>
            <person name="Stolte C."/>
            <person name="Sykes S."/>
            <person name="Yandava C."/>
            <person name="Wortman J."/>
            <person name="Nusbaum C."/>
            <person name="Birren B."/>
        </authorList>
    </citation>
    <scope>NUCLEOTIDE SEQUENCE [LARGE SCALE GENOMIC DNA]</scope>
    <source>
        <strain evidence="8 9">ATCC BAA-286</strain>
    </source>
</reference>
<dbReference type="RefSeq" id="WP_006799817.1">
    <property type="nucleotide sequence ID" value="NZ_GL891983.1"/>
</dbReference>
<evidence type="ECO:0000313" key="9">
    <source>
        <dbReference type="Proteomes" id="UP000004913"/>
    </source>
</evidence>
<dbReference type="SUPFAM" id="SSF48452">
    <property type="entry name" value="TPR-like"/>
    <property type="match status" value="1"/>
</dbReference>
<keyword evidence="9" id="KW-1185">Reference proteome</keyword>
<dbReference type="InterPro" id="IPR012944">
    <property type="entry name" value="SusD_RagB_dom"/>
</dbReference>
<keyword evidence="4" id="KW-0472">Membrane</keyword>
<dbReference type="Pfam" id="PF07980">
    <property type="entry name" value="SusD_RagB"/>
    <property type="match status" value="1"/>
</dbReference>
<dbReference type="HOGENOM" id="CLU_015553_1_2_10"/>
<dbReference type="OrthoDB" id="5694214at2"/>
<evidence type="ECO:0000256" key="2">
    <source>
        <dbReference type="ARBA" id="ARBA00006275"/>
    </source>
</evidence>
<gene>
    <name evidence="8" type="ORF">HMPREF9455_02286</name>
</gene>
<feature type="chain" id="PRO_5003328538" description="RagB/SusD domain-containing protein" evidence="6">
    <location>
        <begin position="24"/>
        <end position="561"/>
    </location>
</feature>
<dbReference type="GO" id="GO:0009279">
    <property type="term" value="C:cell outer membrane"/>
    <property type="evidence" value="ECO:0007669"/>
    <property type="project" value="UniProtKB-SubCell"/>
</dbReference>
<keyword evidence="3 6" id="KW-0732">Signal</keyword>
<dbReference type="STRING" id="742766.HMPREF9455_02286"/>
<sequence length="561" mass="63628">MKSNILIISILIACCNMFSSCLGDLDTQPLDKNQLVAKDVYETAAGYKGVIAKCYASLIQTGQKGGDGGDGDVGGIDEGYSGYTRALFYLQTTVSDEIILHAGSSQGSRDLLYVNWNPSTSIIKYPYYRLYMTINYCNEFIRECTEDKLKERGVYDELKDEYRYYVAEARFIRAYCYSMICDLYGSGPFIEETMVVGSLPHQKTRTEIYDYAVSELETVLPLLKTSKTNQYGRIDQVAAWFLLARIYLNSEVYVGKKEYEKAYKYAKMVIDSKAYPLASDYRHIFLADNNTCSEIIWHLVQDADYAQSSAGTNFYVKALMNGNINKYLKTGVGTRGWGNARVTTQLVNLFESGDQTFDVNDIWENNKKDKRAQFFSVGHTKETWVDGKDFQGTFTNGYACIKWRNVKADGSELAEGGTVYSSIDYPMFRTADAYLMAAEAILRGGGGSKSEALGYVNEVRDRAYMSGSYGNDASGRITETELNLDFILDERGRELYTELIRRTDLIRFNKFTKNHNWDWKGSDGKAGNYVGKDVDNKYKLFPIPQEEFTVNPYLTQNPDYK</sequence>
<evidence type="ECO:0000256" key="3">
    <source>
        <dbReference type="ARBA" id="ARBA00022729"/>
    </source>
</evidence>
<dbReference type="Gene3D" id="1.25.40.10">
    <property type="entry name" value="Tetratricopeptide repeat domain"/>
    <property type="match status" value="1"/>
</dbReference>
<comment type="caution">
    <text evidence="8">The sequence shown here is derived from an EMBL/GenBank/DDBJ whole genome shotgun (WGS) entry which is preliminary data.</text>
</comment>
<feature type="signal peptide" evidence="6">
    <location>
        <begin position="1"/>
        <end position="23"/>
    </location>
</feature>
<organism evidence="8 9">
    <name type="scientific">Dysgonomonas gadei ATCC BAA-286</name>
    <dbReference type="NCBI Taxonomy" id="742766"/>
    <lineage>
        <taxon>Bacteria</taxon>
        <taxon>Pseudomonadati</taxon>
        <taxon>Bacteroidota</taxon>
        <taxon>Bacteroidia</taxon>
        <taxon>Bacteroidales</taxon>
        <taxon>Dysgonomonadaceae</taxon>
        <taxon>Dysgonomonas</taxon>
    </lineage>
</organism>
<protein>
    <recommendedName>
        <fullName evidence="7">RagB/SusD domain-containing protein</fullName>
    </recommendedName>
</protein>
<evidence type="ECO:0000256" key="1">
    <source>
        <dbReference type="ARBA" id="ARBA00004442"/>
    </source>
</evidence>
<evidence type="ECO:0000256" key="5">
    <source>
        <dbReference type="ARBA" id="ARBA00023237"/>
    </source>
</evidence>
<feature type="domain" description="RagB/SusD" evidence="7">
    <location>
        <begin position="294"/>
        <end position="560"/>
    </location>
</feature>
<dbReference type="InterPro" id="IPR011990">
    <property type="entry name" value="TPR-like_helical_dom_sf"/>
</dbReference>
<dbReference type="EMBL" id="ADLV01000027">
    <property type="protein sequence ID" value="EGK01453.1"/>
    <property type="molecule type" value="Genomic_DNA"/>
</dbReference>
<dbReference type="Gene3D" id="1.25.40.390">
    <property type="match status" value="1"/>
</dbReference>
<dbReference type="Proteomes" id="UP000004913">
    <property type="component" value="Unassembled WGS sequence"/>
</dbReference>
<evidence type="ECO:0000313" key="8">
    <source>
        <dbReference type="EMBL" id="EGK01453.1"/>
    </source>
</evidence>
<evidence type="ECO:0000256" key="4">
    <source>
        <dbReference type="ARBA" id="ARBA00023136"/>
    </source>
</evidence>
<accession>F5IYQ6</accession>
<dbReference type="AlphaFoldDB" id="F5IYQ6"/>
<comment type="similarity">
    <text evidence="2">Belongs to the SusD family.</text>
</comment>
<name>F5IYQ6_9BACT</name>
<dbReference type="PROSITE" id="PS51257">
    <property type="entry name" value="PROKAR_LIPOPROTEIN"/>
    <property type="match status" value="1"/>
</dbReference>
<keyword evidence="5" id="KW-0998">Cell outer membrane</keyword>
<dbReference type="eggNOG" id="COG3637">
    <property type="taxonomic scope" value="Bacteria"/>
</dbReference>
<evidence type="ECO:0000259" key="7">
    <source>
        <dbReference type="Pfam" id="PF07980"/>
    </source>
</evidence>
<evidence type="ECO:0000256" key="6">
    <source>
        <dbReference type="SAM" id="SignalP"/>
    </source>
</evidence>
<comment type="subcellular location">
    <subcellularLocation>
        <location evidence="1">Cell outer membrane</location>
    </subcellularLocation>
</comment>
<dbReference type="Gene3D" id="1.10.3780.10">
    <property type="entry name" value="SusD-like"/>
    <property type="match status" value="1"/>
</dbReference>